<accession>A0ABW7NWK8</accession>
<reference evidence="2 3" key="1">
    <citation type="submission" date="2023-08" db="EMBL/GenBank/DDBJ databases">
        <title>Genomic and mutational analysis of Pseudomonas syringae pv. tagetis EB037 pathogenicity on sunflower.</title>
        <authorList>
            <person name="Maul J.E."/>
        </authorList>
    </citation>
    <scope>NUCLEOTIDE SEQUENCE [LARGE SCALE GENOMIC DNA]</scope>
    <source>
        <strain evidence="2 3">EB037_T1</strain>
    </source>
</reference>
<evidence type="ECO:0000313" key="2">
    <source>
        <dbReference type="EMBL" id="MFH7519236.1"/>
    </source>
</evidence>
<dbReference type="Proteomes" id="UP001610657">
    <property type="component" value="Unassembled WGS sequence"/>
</dbReference>
<protein>
    <submittedName>
        <fullName evidence="2">ABC transporter substrate-binding protein</fullName>
    </submittedName>
</protein>
<dbReference type="Pfam" id="PF00496">
    <property type="entry name" value="SBP_bac_5"/>
    <property type="match status" value="1"/>
</dbReference>
<organism evidence="2 3">
    <name type="scientific">Pseudomonas syringae pv. tagetis</name>
    <dbReference type="NCBI Taxonomy" id="129140"/>
    <lineage>
        <taxon>Bacteria</taxon>
        <taxon>Pseudomonadati</taxon>
        <taxon>Pseudomonadota</taxon>
        <taxon>Gammaproteobacteria</taxon>
        <taxon>Pseudomonadales</taxon>
        <taxon>Pseudomonadaceae</taxon>
        <taxon>Pseudomonas</taxon>
    </lineage>
</organism>
<dbReference type="RefSeq" id="WP_395577947.1">
    <property type="nucleotide sequence ID" value="NZ_JAVCQK010000570.1"/>
</dbReference>
<dbReference type="InterPro" id="IPR000914">
    <property type="entry name" value="SBP_5_dom"/>
</dbReference>
<feature type="non-terminal residue" evidence="2">
    <location>
        <position position="1"/>
    </location>
</feature>
<feature type="non-terminal residue" evidence="2">
    <location>
        <position position="80"/>
    </location>
</feature>
<dbReference type="Gene3D" id="3.40.190.10">
    <property type="entry name" value="Periplasmic binding protein-like II"/>
    <property type="match status" value="1"/>
</dbReference>
<keyword evidence="3" id="KW-1185">Reference proteome</keyword>
<gene>
    <name evidence="2" type="ORF">RA271_29430</name>
</gene>
<name>A0ABW7NWK8_9PSED</name>
<feature type="domain" description="Solute-binding protein family 5" evidence="1">
    <location>
        <begin position="8"/>
        <end position="78"/>
    </location>
</feature>
<proteinExistence type="predicted"/>
<dbReference type="EMBL" id="JAVCQK010000570">
    <property type="protein sequence ID" value="MFH7519236.1"/>
    <property type="molecule type" value="Genomic_DNA"/>
</dbReference>
<sequence length="80" mass="8912">KKVVEGNKKWAADAGANYVTNGPYELSEWKHNESVTLKKSKNYWDKNNVDVATVKIAMVESSATTDRMFQSGDLDFIGSP</sequence>
<evidence type="ECO:0000259" key="1">
    <source>
        <dbReference type="Pfam" id="PF00496"/>
    </source>
</evidence>
<comment type="caution">
    <text evidence="2">The sequence shown here is derived from an EMBL/GenBank/DDBJ whole genome shotgun (WGS) entry which is preliminary data.</text>
</comment>
<evidence type="ECO:0000313" key="3">
    <source>
        <dbReference type="Proteomes" id="UP001610657"/>
    </source>
</evidence>
<dbReference type="SUPFAM" id="SSF53850">
    <property type="entry name" value="Periplasmic binding protein-like II"/>
    <property type="match status" value="1"/>
</dbReference>